<dbReference type="AlphaFoldDB" id="L8GN95"/>
<comment type="subcellular location">
    <subcellularLocation>
        <location evidence="1">Nucleus</location>
    </subcellularLocation>
</comment>
<feature type="compositionally biased region" description="Low complexity" evidence="3">
    <location>
        <begin position="246"/>
        <end position="261"/>
    </location>
</feature>
<dbReference type="STRING" id="1257118.L8GN95"/>
<evidence type="ECO:0000256" key="3">
    <source>
        <dbReference type="SAM" id="MobiDB-lite"/>
    </source>
</evidence>
<dbReference type="OrthoDB" id="10035579at2759"/>
<keyword evidence="2" id="KW-0539">Nucleus</keyword>
<dbReference type="Gene3D" id="1.10.1240.40">
    <property type="entry name" value="ENT domain"/>
    <property type="match status" value="1"/>
</dbReference>
<dbReference type="Proteomes" id="UP000011083">
    <property type="component" value="Unassembled WGS sequence"/>
</dbReference>
<evidence type="ECO:0000256" key="1">
    <source>
        <dbReference type="ARBA" id="ARBA00004123"/>
    </source>
</evidence>
<dbReference type="PANTHER" id="PTHR16500">
    <property type="entry name" value="BRCA2-INTERACTING TRANSCRIPTIONAL REPRESSOR EMSY"/>
    <property type="match status" value="1"/>
</dbReference>
<dbReference type="RefSeq" id="XP_004336231.1">
    <property type="nucleotide sequence ID" value="XM_004336183.1"/>
</dbReference>
<feature type="domain" description="ENT" evidence="4">
    <location>
        <begin position="77"/>
        <end position="166"/>
    </location>
</feature>
<dbReference type="GO" id="GO:0006355">
    <property type="term" value="P:regulation of DNA-templated transcription"/>
    <property type="evidence" value="ECO:0007669"/>
    <property type="project" value="InterPro"/>
</dbReference>
<evidence type="ECO:0000313" key="6">
    <source>
        <dbReference type="Proteomes" id="UP000011083"/>
    </source>
</evidence>
<dbReference type="InterPro" id="IPR036142">
    <property type="entry name" value="ENT_dom-like_sf"/>
</dbReference>
<dbReference type="SMART" id="SM01191">
    <property type="entry name" value="ENT"/>
    <property type="match status" value="1"/>
</dbReference>
<name>L8GN95_ACACF</name>
<evidence type="ECO:0000259" key="4">
    <source>
        <dbReference type="PROSITE" id="PS51138"/>
    </source>
</evidence>
<dbReference type="VEuPathDB" id="AmoebaDB:ACA1_139150"/>
<dbReference type="Pfam" id="PF03735">
    <property type="entry name" value="ENT"/>
    <property type="match status" value="1"/>
</dbReference>
<dbReference type="EMBL" id="KB008066">
    <property type="protein sequence ID" value="ELR14218.1"/>
    <property type="molecule type" value="Genomic_DNA"/>
</dbReference>
<proteinExistence type="predicted"/>
<feature type="compositionally biased region" description="Low complexity" evidence="3">
    <location>
        <begin position="391"/>
        <end position="407"/>
    </location>
</feature>
<dbReference type="InterPro" id="IPR005491">
    <property type="entry name" value="ENT_dom"/>
</dbReference>
<feature type="region of interest" description="Disordered" evidence="3">
    <location>
        <begin position="142"/>
        <end position="177"/>
    </location>
</feature>
<feature type="region of interest" description="Disordered" evidence="3">
    <location>
        <begin position="231"/>
        <end position="317"/>
    </location>
</feature>
<dbReference type="GO" id="GO:0005654">
    <property type="term" value="C:nucleoplasm"/>
    <property type="evidence" value="ECO:0007669"/>
    <property type="project" value="TreeGrafter"/>
</dbReference>
<dbReference type="PROSITE" id="PS51138">
    <property type="entry name" value="ENT"/>
    <property type="match status" value="1"/>
</dbReference>
<keyword evidence="6" id="KW-1185">Reference proteome</keyword>
<dbReference type="KEGG" id="acan:ACA1_139150"/>
<protein>
    <submittedName>
        <fullName evidence="5">ENT domain containing protein</fullName>
    </submittedName>
</protein>
<reference evidence="5 6" key="1">
    <citation type="journal article" date="2013" name="Genome Biol.">
        <title>Genome of Acanthamoeba castellanii highlights extensive lateral gene transfer and early evolution of tyrosine kinase signaling.</title>
        <authorList>
            <person name="Clarke M."/>
            <person name="Lohan A.J."/>
            <person name="Liu B."/>
            <person name="Lagkouvardos I."/>
            <person name="Roy S."/>
            <person name="Zafar N."/>
            <person name="Bertelli C."/>
            <person name="Schilde C."/>
            <person name="Kianianmomeni A."/>
            <person name="Burglin T.R."/>
            <person name="Frech C."/>
            <person name="Turcotte B."/>
            <person name="Kopec K.O."/>
            <person name="Synnott J.M."/>
            <person name="Choo C."/>
            <person name="Paponov I."/>
            <person name="Finkler A."/>
            <person name="Soon Heng Tan C."/>
            <person name="Hutchins A.P."/>
            <person name="Weinmeier T."/>
            <person name="Rattei T."/>
            <person name="Chu J.S."/>
            <person name="Gimenez G."/>
            <person name="Irimia M."/>
            <person name="Rigden D.J."/>
            <person name="Fitzpatrick D.A."/>
            <person name="Lorenzo-Morales J."/>
            <person name="Bateman A."/>
            <person name="Chiu C.H."/>
            <person name="Tang P."/>
            <person name="Hegemann P."/>
            <person name="Fromm H."/>
            <person name="Raoult D."/>
            <person name="Greub G."/>
            <person name="Miranda-Saavedra D."/>
            <person name="Chen N."/>
            <person name="Nash P."/>
            <person name="Ginger M.L."/>
            <person name="Horn M."/>
            <person name="Schaap P."/>
            <person name="Caler L."/>
            <person name="Loftus B."/>
        </authorList>
    </citation>
    <scope>NUCLEOTIDE SEQUENCE [LARGE SCALE GENOMIC DNA]</scope>
    <source>
        <strain evidence="5 6">Neff</strain>
    </source>
</reference>
<evidence type="ECO:0000256" key="2">
    <source>
        <dbReference type="ARBA" id="ARBA00023242"/>
    </source>
</evidence>
<evidence type="ECO:0000313" key="5">
    <source>
        <dbReference type="EMBL" id="ELR14218.1"/>
    </source>
</evidence>
<dbReference type="SUPFAM" id="SSF158639">
    <property type="entry name" value="ENT-like"/>
    <property type="match status" value="1"/>
</dbReference>
<feature type="compositionally biased region" description="Acidic residues" evidence="3">
    <location>
        <begin position="343"/>
        <end position="362"/>
    </location>
</feature>
<sequence>MQMPLLVVVVVGRGGWWWAWWLVLTRPGWVMKDHQEPVAGVHMHRSGAYFFSCSFDGTAKDYVVGGDTAPGVKRAKLEQQLRRLEVEAYCAVVSAFRAQGELTWKKAQLLQDLRQVLRVPEERHKMELKRVTDDETLAELAKLSAGLHTPGDDDAKKSRAGRKKPAGNAWGGDSGNRDKTLPYLDAVVVTPSSQPPNLSKIPAVAAAKGGAKGGAKGAVAPKPAGATAAASAKPAGAAANRKRKAPSTASTSAASTKGGAPVAKKRATKPTKGAAANVKADADASLMELSSAELGEENEAAAALGGDGDDDEEQDEAHIKEVEEQLRAKQEQLKAELAALQAEMEEDDDEEEEEEELEEADEGPQHQGEGEQGAGDGDVEGDSALREGAEVEAAAAAAAAAQEVAME</sequence>
<dbReference type="InterPro" id="IPR033482">
    <property type="entry name" value="EMSY"/>
</dbReference>
<organism evidence="5 6">
    <name type="scientific">Acanthamoeba castellanii (strain ATCC 30010 / Neff)</name>
    <dbReference type="NCBI Taxonomy" id="1257118"/>
    <lineage>
        <taxon>Eukaryota</taxon>
        <taxon>Amoebozoa</taxon>
        <taxon>Discosea</taxon>
        <taxon>Longamoebia</taxon>
        <taxon>Centramoebida</taxon>
        <taxon>Acanthamoebidae</taxon>
        <taxon>Acanthamoeba</taxon>
    </lineage>
</organism>
<gene>
    <name evidence="5" type="ORF">ACA1_139150</name>
</gene>
<dbReference type="PANTHER" id="PTHR16500:SF3">
    <property type="entry name" value="BRCA2-INTERACTING TRANSCRIPTIONAL REPRESSOR EMSY"/>
    <property type="match status" value="1"/>
</dbReference>
<feature type="region of interest" description="Disordered" evidence="3">
    <location>
        <begin position="330"/>
        <end position="407"/>
    </location>
</feature>
<dbReference type="GeneID" id="14914795"/>
<accession>L8GN95</accession>